<keyword evidence="2" id="KW-1185">Reference proteome</keyword>
<name>A0A8J2J7W1_9HEXA</name>
<sequence length="10" mass="1062">AGYAWVSHDG</sequence>
<organism evidence="1 2">
    <name type="scientific">Allacma fusca</name>
    <dbReference type="NCBI Taxonomy" id="39272"/>
    <lineage>
        <taxon>Eukaryota</taxon>
        <taxon>Metazoa</taxon>
        <taxon>Ecdysozoa</taxon>
        <taxon>Arthropoda</taxon>
        <taxon>Hexapoda</taxon>
        <taxon>Collembola</taxon>
        <taxon>Symphypleona</taxon>
        <taxon>Sminthuridae</taxon>
        <taxon>Allacma</taxon>
    </lineage>
</organism>
<feature type="non-terminal residue" evidence="1">
    <location>
        <position position="1"/>
    </location>
</feature>
<proteinExistence type="predicted"/>
<evidence type="ECO:0000313" key="1">
    <source>
        <dbReference type="EMBL" id="CAG7716113.1"/>
    </source>
</evidence>
<dbReference type="EMBL" id="CAJVCH010036031">
    <property type="protein sequence ID" value="CAG7716113.1"/>
    <property type="molecule type" value="Genomic_DNA"/>
</dbReference>
<evidence type="ECO:0000313" key="2">
    <source>
        <dbReference type="Proteomes" id="UP000708208"/>
    </source>
</evidence>
<reference evidence="1" key="1">
    <citation type="submission" date="2021-06" db="EMBL/GenBank/DDBJ databases">
        <authorList>
            <person name="Hodson N. C."/>
            <person name="Mongue J. A."/>
            <person name="Jaron S. K."/>
        </authorList>
    </citation>
    <scope>NUCLEOTIDE SEQUENCE</scope>
</reference>
<protein>
    <submittedName>
        <fullName evidence="1">Uncharacterized protein</fullName>
    </submittedName>
</protein>
<gene>
    <name evidence="1" type="ORF">AFUS01_LOCUS5642</name>
</gene>
<comment type="caution">
    <text evidence="1">The sequence shown here is derived from an EMBL/GenBank/DDBJ whole genome shotgun (WGS) entry which is preliminary data.</text>
</comment>
<accession>A0A8J2J7W1</accession>
<dbReference type="Proteomes" id="UP000708208">
    <property type="component" value="Unassembled WGS sequence"/>
</dbReference>